<feature type="domain" description="Polyketide synthase dehydratase" evidence="3">
    <location>
        <begin position="32"/>
        <end position="86"/>
    </location>
</feature>
<gene>
    <name evidence="4" type="ORF">PENFLA_c009G05555</name>
</gene>
<evidence type="ECO:0008006" key="6">
    <source>
        <dbReference type="Google" id="ProtNLM"/>
    </source>
</evidence>
<evidence type="ECO:0000313" key="4">
    <source>
        <dbReference type="EMBL" id="OQE24996.1"/>
    </source>
</evidence>
<dbReference type="SUPFAM" id="SSF50129">
    <property type="entry name" value="GroES-like"/>
    <property type="match status" value="1"/>
</dbReference>
<reference evidence="5" key="1">
    <citation type="journal article" date="2017" name="Nat. Microbiol.">
        <title>Global analysis of biosynthetic gene clusters reveals vast potential of secondary metabolite production in Penicillium species.</title>
        <authorList>
            <person name="Nielsen J.C."/>
            <person name="Grijseels S."/>
            <person name="Prigent S."/>
            <person name="Ji B."/>
            <person name="Dainat J."/>
            <person name="Nielsen K.F."/>
            <person name="Frisvad J.C."/>
            <person name="Workman M."/>
            <person name="Nielsen J."/>
        </authorList>
    </citation>
    <scope>NUCLEOTIDE SEQUENCE [LARGE SCALE GENOMIC DNA]</scope>
    <source>
        <strain evidence="5">IBT 14082</strain>
    </source>
</reference>
<dbReference type="InterPro" id="IPR013154">
    <property type="entry name" value="ADH-like_N"/>
</dbReference>
<sequence length="382" mass="41462">MLGTTLDPRSRSTYKWRQSLVKAEPVDSLLQAPESSYGQSIYPMHPACVDGCFQTVSPALWEGDRTTVGAVLVPAVISRLVITSQEQSPNQVLRKNTPEPLDDFNPVDSKRPTLTRQQTLVQTSVDLIAHKYPKSKILEVKIGAEDAISVWLQSNSPPSNAIRDACSRYHFASTDPTALVAAQDQYSSRAPNVEFTMIYPVVSQEILNGVQFDLAIVTISPSAPAEVVRAAVASVHLSMHNSGLVLNEDPSARKTKSVDLYANNTCIRLCAGRLSNIDSVDYWELPVDSLTLPGGFVEVEIFAAGMNYKDVVVTVGIVPGNEHTLGGEGAGVITRISPEVTSFAVGQRVVVFDKGTFGRTDICHGWNRRETGVPQTNLRALG</sequence>
<evidence type="ECO:0000259" key="2">
    <source>
        <dbReference type="Pfam" id="PF08240"/>
    </source>
</evidence>
<keyword evidence="5" id="KW-1185">Reference proteome</keyword>
<accession>A0A1V6TFP6</accession>
<dbReference type="Pfam" id="PF14765">
    <property type="entry name" value="PS-DH"/>
    <property type="match status" value="1"/>
</dbReference>
<dbReference type="STRING" id="254877.A0A1V6TFP6"/>
<feature type="domain" description="Alcohol dehydrogenase-like N-terminal" evidence="2">
    <location>
        <begin position="297"/>
        <end position="352"/>
    </location>
</feature>
<evidence type="ECO:0000256" key="1">
    <source>
        <dbReference type="SAM" id="MobiDB-lite"/>
    </source>
</evidence>
<dbReference type="Pfam" id="PF08240">
    <property type="entry name" value="ADH_N"/>
    <property type="match status" value="1"/>
</dbReference>
<dbReference type="Gene3D" id="3.10.129.120">
    <property type="match status" value="1"/>
</dbReference>
<comment type="caution">
    <text evidence="4">The sequence shown here is derived from an EMBL/GenBank/DDBJ whole genome shotgun (WGS) entry which is preliminary data.</text>
</comment>
<dbReference type="Proteomes" id="UP000191342">
    <property type="component" value="Unassembled WGS sequence"/>
</dbReference>
<name>A0A1V6TFP6_9EURO</name>
<dbReference type="InterPro" id="IPR049551">
    <property type="entry name" value="PKS_DH_C"/>
</dbReference>
<dbReference type="OrthoDB" id="329835at2759"/>
<dbReference type="InterPro" id="IPR011032">
    <property type="entry name" value="GroES-like_sf"/>
</dbReference>
<protein>
    <recommendedName>
        <fullName evidence="6">Enoyl reductase (ER) domain-containing protein</fullName>
    </recommendedName>
</protein>
<dbReference type="AlphaFoldDB" id="A0A1V6TFP6"/>
<organism evidence="4 5">
    <name type="scientific">Penicillium flavigenum</name>
    <dbReference type="NCBI Taxonomy" id="254877"/>
    <lineage>
        <taxon>Eukaryota</taxon>
        <taxon>Fungi</taxon>
        <taxon>Dikarya</taxon>
        <taxon>Ascomycota</taxon>
        <taxon>Pezizomycotina</taxon>
        <taxon>Eurotiomycetes</taxon>
        <taxon>Eurotiomycetidae</taxon>
        <taxon>Eurotiales</taxon>
        <taxon>Aspergillaceae</taxon>
        <taxon>Penicillium</taxon>
    </lineage>
</organism>
<proteinExistence type="predicted"/>
<dbReference type="EMBL" id="MLQL01000009">
    <property type="protein sequence ID" value="OQE24996.1"/>
    <property type="molecule type" value="Genomic_DNA"/>
</dbReference>
<dbReference type="Gene3D" id="3.90.180.10">
    <property type="entry name" value="Medium-chain alcohol dehydrogenases, catalytic domain"/>
    <property type="match status" value="1"/>
</dbReference>
<evidence type="ECO:0000313" key="5">
    <source>
        <dbReference type="Proteomes" id="UP000191342"/>
    </source>
</evidence>
<evidence type="ECO:0000259" key="3">
    <source>
        <dbReference type="Pfam" id="PF14765"/>
    </source>
</evidence>
<feature type="region of interest" description="Disordered" evidence="1">
    <location>
        <begin position="87"/>
        <end position="110"/>
    </location>
</feature>